<dbReference type="AlphaFoldDB" id="A0A7S0MGV8"/>
<feature type="compositionally biased region" description="Polar residues" evidence="1">
    <location>
        <begin position="183"/>
        <end position="192"/>
    </location>
</feature>
<name>A0A7S0MGV8_9CRYP</name>
<organism evidence="2">
    <name type="scientific">Cryptomonas curvata</name>
    <dbReference type="NCBI Taxonomy" id="233186"/>
    <lineage>
        <taxon>Eukaryota</taxon>
        <taxon>Cryptophyceae</taxon>
        <taxon>Cryptomonadales</taxon>
        <taxon>Cryptomonadaceae</taxon>
        <taxon>Cryptomonas</taxon>
    </lineage>
</organism>
<protein>
    <submittedName>
        <fullName evidence="2">Uncharacterized protein</fullName>
    </submittedName>
</protein>
<reference evidence="2" key="1">
    <citation type="submission" date="2021-01" db="EMBL/GenBank/DDBJ databases">
        <authorList>
            <person name="Corre E."/>
            <person name="Pelletier E."/>
            <person name="Niang G."/>
            <person name="Scheremetjew M."/>
            <person name="Finn R."/>
            <person name="Kale V."/>
            <person name="Holt S."/>
            <person name="Cochrane G."/>
            <person name="Meng A."/>
            <person name="Brown T."/>
            <person name="Cohen L."/>
        </authorList>
    </citation>
    <scope>NUCLEOTIDE SEQUENCE</scope>
    <source>
        <strain evidence="2">CCAP979/52</strain>
    </source>
</reference>
<dbReference type="EMBL" id="HBEZ01032702">
    <property type="protein sequence ID" value="CAD8640419.1"/>
    <property type="molecule type" value="Transcribed_RNA"/>
</dbReference>
<proteinExistence type="predicted"/>
<gene>
    <name evidence="2" type="ORF">CCUR1050_LOCUS18103</name>
</gene>
<feature type="compositionally biased region" description="Polar residues" evidence="1">
    <location>
        <begin position="132"/>
        <end position="160"/>
    </location>
</feature>
<dbReference type="Gene3D" id="1.25.40.10">
    <property type="entry name" value="Tetratricopeptide repeat domain"/>
    <property type="match status" value="1"/>
</dbReference>
<feature type="region of interest" description="Disordered" evidence="1">
    <location>
        <begin position="114"/>
        <end position="192"/>
    </location>
</feature>
<accession>A0A7S0MGV8</accession>
<evidence type="ECO:0000313" key="2">
    <source>
        <dbReference type="EMBL" id="CAD8640419.1"/>
    </source>
</evidence>
<sequence length="192" mass="20698">MAYAFSVRGDYSSAVSNLRESLAIKLKVLEPKDLKLARGKMELAMQLKHLGVNGDSVNTNILEALDLIASARATYEHALGSADPLTVQAAAVHSELLAASRTAADLSMALSPQSLTINMTPRSERRPKASPRTPNISASPRTPSSPMVQGKMSSPQSPSLNFVLKSVDVQRRPSDPYGELPPLSSQQRQDVY</sequence>
<evidence type="ECO:0000256" key="1">
    <source>
        <dbReference type="SAM" id="MobiDB-lite"/>
    </source>
</evidence>
<dbReference type="InterPro" id="IPR011990">
    <property type="entry name" value="TPR-like_helical_dom_sf"/>
</dbReference>